<gene>
    <name evidence="4" type="ORF">LBRM_07_0890</name>
</gene>
<dbReference type="InParanoid" id="A4H532"/>
<evidence type="ECO:0000256" key="2">
    <source>
        <dbReference type="SAM" id="Phobius"/>
    </source>
</evidence>
<keyword evidence="2" id="KW-1133">Transmembrane helix</keyword>
<dbReference type="PANTHER" id="PTHR40738">
    <property type="entry name" value="MEMBRANE-ASSOCIATED PROTEIN"/>
    <property type="match status" value="1"/>
</dbReference>
<evidence type="ECO:0000256" key="3">
    <source>
        <dbReference type="SAM" id="SignalP"/>
    </source>
</evidence>
<feature type="region of interest" description="Disordered" evidence="1">
    <location>
        <begin position="2185"/>
        <end position="2207"/>
    </location>
</feature>
<dbReference type="Proteomes" id="UP000007258">
    <property type="component" value="Chromosome 7"/>
</dbReference>
<accession>A4H532</accession>
<dbReference type="VEuPathDB" id="TriTrypDB:LbrM.07.0890"/>
<evidence type="ECO:0008006" key="6">
    <source>
        <dbReference type="Google" id="ProtNLM"/>
    </source>
</evidence>
<organism evidence="4 5">
    <name type="scientific">Leishmania braziliensis</name>
    <dbReference type="NCBI Taxonomy" id="5660"/>
    <lineage>
        <taxon>Eukaryota</taxon>
        <taxon>Discoba</taxon>
        <taxon>Euglenozoa</taxon>
        <taxon>Kinetoplastea</taxon>
        <taxon>Metakinetoplastina</taxon>
        <taxon>Trypanosomatida</taxon>
        <taxon>Trypanosomatidae</taxon>
        <taxon>Leishmaniinae</taxon>
        <taxon>Leishmania</taxon>
        <taxon>Leishmania braziliensis species complex</taxon>
    </lineage>
</organism>
<reference evidence="4 5" key="1">
    <citation type="journal article" date="2007" name="Nat. Genet.">
        <title>Comparative genomic analysis of three Leishmania species that cause diverse human disease.</title>
        <authorList>
            <person name="Peacock C.S."/>
            <person name="Seeger K."/>
            <person name="Harris D."/>
            <person name="Murphy L."/>
            <person name="Ruiz J.C."/>
            <person name="Quail M.A."/>
            <person name="Peters N."/>
            <person name="Adlem E."/>
            <person name="Tivey A."/>
            <person name="Aslett M."/>
            <person name="Kerhornou A."/>
            <person name="Ivens A."/>
            <person name="Fraser A."/>
            <person name="Rajandream M.A."/>
            <person name="Carver T."/>
            <person name="Norbertczak H."/>
            <person name="Chillingworth T."/>
            <person name="Hance Z."/>
            <person name="Jagels K."/>
            <person name="Moule S."/>
            <person name="Ormond D."/>
            <person name="Rutter S."/>
            <person name="Squares R."/>
            <person name="Whitehead S."/>
            <person name="Rabbinowitsch E."/>
            <person name="Arrowsmith C."/>
            <person name="White B."/>
            <person name="Thurston S."/>
            <person name="Bringaud F."/>
            <person name="Baldauf S.L."/>
            <person name="Faulconbridge A."/>
            <person name="Jeffares D."/>
            <person name="Depledge D.P."/>
            <person name="Oyola S.O."/>
            <person name="Hilley J.D."/>
            <person name="Brito L.O."/>
            <person name="Tosi L.R."/>
            <person name="Barrell B."/>
            <person name="Cruz A.K."/>
            <person name="Mottram J.C."/>
            <person name="Smith D.F."/>
            <person name="Berriman M."/>
        </authorList>
    </citation>
    <scope>NUCLEOTIDE SEQUENCE [LARGE SCALE GENOMIC DNA]</scope>
    <source>
        <strain evidence="4 5">MHOM/BR/75/M2904</strain>
    </source>
</reference>
<protein>
    <recommendedName>
        <fullName evidence="6">Membrane-associated protein</fullName>
    </recommendedName>
</protein>
<reference evidence="4 5" key="2">
    <citation type="journal article" date="2011" name="Genome Res.">
        <title>Chromosome and gene copy number variation allow major structural change between species and strains of Leishmania.</title>
        <authorList>
            <person name="Rogers M.B."/>
            <person name="Hilley J.D."/>
            <person name="Dickens N.J."/>
            <person name="Wilkes J."/>
            <person name="Bates P.A."/>
            <person name="Depledge D.P."/>
            <person name="Harris D."/>
            <person name="Her Y."/>
            <person name="Herzyk P."/>
            <person name="Imamura H."/>
            <person name="Otto T.D."/>
            <person name="Sanders M."/>
            <person name="Seeger K."/>
            <person name="Dujardin J.C."/>
            <person name="Berriman M."/>
            <person name="Smith D.F."/>
            <person name="Hertz-Fowler C."/>
            <person name="Mottram J.C."/>
        </authorList>
    </citation>
    <scope>NUCLEOTIDE SEQUENCE [LARGE SCALE GENOMIC DNA]</scope>
    <source>
        <strain evidence="4 5">MHOM/BR/75/M2904</strain>
    </source>
</reference>
<feature type="transmembrane region" description="Helical" evidence="2">
    <location>
        <begin position="1826"/>
        <end position="1850"/>
    </location>
</feature>
<dbReference type="GeneID" id="5412962"/>
<proteinExistence type="predicted"/>
<evidence type="ECO:0000256" key="1">
    <source>
        <dbReference type="SAM" id="MobiDB-lite"/>
    </source>
</evidence>
<feature type="compositionally biased region" description="Pro residues" evidence="1">
    <location>
        <begin position="2193"/>
        <end position="2202"/>
    </location>
</feature>
<evidence type="ECO:0000313" key="4">
    <source>
        <dbReference type="EMBL" id="CAM41701.2"/>
    </source>
</evidence>
<name>A4H532_LEIBR</name>
<feature type="chain" id="PRO_5002669657" description="Membrane-associated protein" evidence="3">
    <location>
        <begin position="24"/>
        <end position="2392"/>
    </location>
</feature>
<feature type="signal peptide" evidence="3">
    <location>
        <begin position="1"/>
        <end position="23"/>
    </location>
</feature>
<evidence type="ECO:0000313" key="5">
    <source>
        <dbReference type="Proteomes" id="UP000007258"/>
    </source>
</evidence>
<keyword evidence="5" id="KW-1185">Reference proteome</keyword>
<dbReference type="EMBL" id="FR798981">
    <property type="protein sequence ID" value="CAM41701.2"/>
    <property type="molecule type" value="Genomic_DNA"/>
</dbReference>
<dbReference type="RefSeq" id="XP_001562584.2">
    <property type="nucleotide sequence ID" value="XM_001562534.2"/>
</dbReference>
<sequence length="2392" mass="246462">MAPLHTLRAAALFCVLLITGVACIGVTGIDANSDVIVQTTPAQPLLDVVFLATTSLDPDRTLYISSTSNCGSRISPICTQGHTQVGVNYNSSTCIFNVTSASLGLNAATTSLIPALHWCSSATGSTFFATLHMNVVRMTPAYAYYSTVTTFTFNLATPVGTTVGLYTESSCFKLLGGLSLTTLESSRELTADIGPRTVTYVCASIPTVFNSVTVMAVRSVVYGVSPYDIYTTQGIRHRNVAISSSTSFHYMSLSTDPQCLTLAQPYQQTGTGEALLTVKVPRGSYYFCGVIIRGLEGVGVFVPARSTFEVLEYGLQPHTMYAEHATPMSFSLDAVAGQSELQGALFTTADCGVASGTPVTSWSTSMTWTVELPGTYYACVRTRGSTLATEVGYVNEVVISNIPAVSLARQPAIMGLGELATVTRSAIDDVPAAVVTVGLSASSSCTTLFAGGNTTEMGSTAPFYVPESSPSTIYYCVSNRLTTDASGGNSSESTVAVYYPLGLLELRTYGLSYPPLRTNTTMEVGLDTDVTFDDNTSICLTPALLPSSSNDATSSSLIEDDACDAAIAASNDRAITFHLSSLTFQLSPVSFSVAGSWLLCVREPRVMGSAYMRLRTLRVYGNATVTPGGVIRGIPARLDVAAIPPSTAVSLTTDSDCSAGMPVVTTTQSSLIGTASLLFTYPTIGNLLLCVGYRGEHMSQGTAAQLMVAGTVASTDVRVVPSLAVDSVLTQLTFSAPGASLLRGHTALLVPPNADGRSPTTCPTSATAEHIQLPISVPPSSTAGEIAVASFTPASSTVGTAYLVCVGQAGAFVPTGALTVATAPTVTADPSPLAFGLPAYVFFSSAIMSLSQADTFTVIKVTDSCTSDLSVATVLATGSIIPSTGAAQPFLVPSLSSAVTSVRLCVAQRSQLVDKTLGYADAGAIALITFTSVTRYAQRQRPNILVGTPLLSTATLYLTSCTSVGCAASNADATCSSAHATKYTTSSDSLLTAPVGTYFLCQQVTWGTVTSVVGSNTTVEVVEPFGMTLSVDPSDIRAYVPFGVTMSGGPGGASAGRADYRLTVQPASVPCAESAAESQSFVVGGGTTELTITDIAPVQRIHFCVRPSPVDAFEVLTGTLRHYMAPAAVVGDRATTLTSGGVTGGATAVLSRTADCLGGVAGGGATPIVDGRATFTVASCGANAALTSLYYCEAADGGAYASRGAVGLLRASGCDGGAGASIAAVDAAPGAAIGRFGIDAAYLARPRLSASPDCGVLLDAAVASVGYAPGAGERAAFHVCAVLVGDASVTFTTAQPTLHVANWAVSPTAAVSRYNATLGVAGAGAVRVDYATPSSETFFSTARDCSVRTASAAGLSGASKTAAYRTTGVRGLVYVCTVAPLSGETLAVAQFLSVTPPAVRRVSPAVVRGAEYSATLVVDGAPPLYSMVPGADSGYAHSGYYTSASREVYMSGDACASALAGTSAATVTPSGSVSFATAGIAASVRTVSLCAVTAGGPAVVLAGVVVAPGRVHPTTLVSGALGAPVFIPSLGGVTVQLSASASGCGSAAGMPSFTTDVEGYGTVDLVGGDGGALAPGTYTLCYDGALRGGGGAAATALESVVLVRASYFDVRGTTFVVGVAGRMLLQQDLTAAALVPGFSTVRSCTSVSSEHGAWAAVTSTSVSVTATSEYRAGLYLCARAPVNGTLVAVPGAWAGQRSVRFAASAIQLPSAGWDACTTYTLDRCYPPGASASSATSVLAVVRGDCCGASRTSAVVGEASMASGTCELTLDYDKVSAYPAGSTYHVCVWDSADDTVCTTVSEALVSTNCTRGGGAGRGLSRGAVAGVVVACVVGGGVVVMVLFAVWFFCLYGRPAAAGDASEDCRKGSVAVLADSVTRSFRFSPTGDWSTAVRTPDVRAFPEEGHELGDELEECGESGPVFGDHPVMRRDMRKPDSSLGIADTLDEVATIGNPIVRLTMKHVEELIRWSDTWRPSALQLVEMWLCAVKPVLAEEALQSYAVPPGEPSILSLHHALSLETELTVVLNSPQQLRSAAVAKPPLHRSPTPMPRSQQRGQVQLQQLSQQGCPVEAQRWSPLIPPPQCSLPTHSQEFLLSVVSRELTPEDKALWVLSEDGGDSEGSVMRGLNRCPCGTAAPLMPVGLTARHLEEVRERSHRMPCLYREEMRQWLEGAMAVPEARAYMASLAAKADSNPPSSPSAPPQGPANRAVSPLVVVNQKCVSFGKSRTMPTSLRIAPGTARAIVPSAAPPVSAQAQAWPLPEARNSSLRSRFDYARVPTLIRSASVSFGVSFDTSGALRLPQCVPATAATDSARLEQKQSAPQLPDLPSPSSEWPPMYTWYELASIGPAVTGNMDSSSINHGNWQSSGVSGPLPSCGDAADGFHRYESQWQQFL</sequence>
<keyword evidence="3" id="KW-0732">Signal</keyword>
<keyword evidence="2" id="KW-0812">Transmembrane</keyword>
<dbReference type="PANTHER" id="PTHR40738:SF1">
    <property type="entry name" value="MEMBRANE-ASSOCIATED PROTEIN"/>
    <property type="match status" value="1"/>
</dbReference>
<keyword evidence="2" id="KW-0472">Membrane</keyword>
<feature type="region of interest" description="Disordered" evidence="1">
    <location>
        <begin position="2309"/>
        <end position="2329"/>
    </location>
</feature>
<dbReference type="KEGG" id="lbz:LBRM_07_0890"/>